<evidence type="ECO:0008006" key="5">
    <source>
        <dbReference type="Google" id="ProtNLM"/>
    </source>
</evidence>
<evidence type="ECO:0000256" key="1">
    <source>
        <dbReference type="ARBA" id="ARBA00008106"/>
    </source>
</evidence>
<sequence length="273" mass="29629">MPPVLSNRRGFLDLVAGAAGAGLLASAPLGMSASCAAERRPARPRPGARAKIKAIAFDAFPILDPRPIAALAEELFPGKGALLMDTWRVRQFEYTWLRTASQRYVDFWQVTGDALSFAGAMLKLDLGERERARLLGAYLELRAWPDVLPALRSLRDAGIRLVFLSNFTPRMLEACIASARLGGLFERALSADQARTYKPDPRAYELAVDALGLGREEIVFAAFAGWDAAGARWFGYPTFWVNRSSLPAEALGVSADGAGEGLSDLVEFVRARG</sequence>
<dbReference type="InterPro" id="IPR023198">
    <property type="entry name" value="PGP-like_dom2"/>
</dbReference>
<dbReference type="PANTHER" id="PTHR43316">
    <property type="entry name" value="HYDROLASE, HALOACID DELAHOGENASE-RELATED"/>
    <property type="match status" value="1"/>
</dbReference>
<dbReference type="EMBL" id="CP012673">
    <property type="protein sequence ID" value="AUX39857.1"/>
    <property type="molecule type" value="Genomic_DNA"/>
</dbReference>
<dbReference type="PANTHER" id="PTHR43316:SF3">
    <property type="entry name" value="HALOACID DEHALOGENASE, TYPE II (AFU_ORTHOLOGUE AFUA_2G07750)-RELATED"/>
    <property type="match status" value="1"/>
</dbReference>
<dbReference type="OrthoDB" id="264363at2"/>
<dbReference type="Proteomes" id="UP000238348">
    <property type="component" value="Chromosome"/>
</dbReference>
<protein>
    <recommendedName>
        <fullName evidence="5">Haloacetate dehalogenase</fullName>
    </recommendedName>
</protein>
<gene>
    <name evidence="3" type="ORF">SOCE26_012520</name>
</gene>
<dbReference type="InterPro" id="IPR006328">
    <property type="entry name" value="2-HAD"/>
</dbReference>
<dbReference type="InterPro" id="IPR051540">
    <property type="entry name" value="S-2-haloacid_dehalogenase"/>
</dbReference>
<dbReference type="Pfam" id="PF00702">
    <property type="entry name" value="Hydrolase"/>
    <property type="match status" value="1"/>
</dbReference>
<dbReference type="GO" id="GO:0019120">
    <property type="term" value="F:hydrolase activity, acting on acid halide bonds, in C-halide compounds"/>
    <property type="evidence" value="ECO:0007669"/>
    <property type="project" value="InterPro"/>
</dbReference>
<evidence type="ECO:0000313" key="4">
    <source>
        <dbReference type="Proteomes" id="UP000238348"/>
    </source>
</evidence>
<dbReference type="InterPro" id="IPR036412">
    <property type="entry name" value="HAD-like_sf"/>
</dbReference>
<dbReference type="PRINTS" id="PR00413">
    <property type="entry name" value="HADHALOGNASE"/>
</dbReference>
<reference evidence="3 4" key="1">
    <citation type="submission" date="2015-09" db="EMBL/GenBank/DDBJ databases">
        <title>Sorangium comparison.</title>
        <authorList>
            <person name="Zaburannyi N."/>
            <person name="Bunk B."/>
            <person name="Overmann J."/>
            <person name="Mueller R."/>
        </authorList>
    </citation>
    <scope>NUCLEOTIDE SEQUENCE [LARGE SCALE GENOMIC DNA]</scope>
    <source>
        <strain evidence="3 4">So ce26</strain>
    </source>
</reference>
<dbReference type="CDD" id="cd02588">
    <property type="entry name" value="HAD_L2-DEX"/>
    <property type="match status" value="1"/>
</dbReference>
<dbReference type="InterPro" id="IPR023214">
    <property type="entry name" value="HAD_sf"/>
</dbReference>
<evidence type="ECO:0000256" key="2">
    <source>
        <dbReference type="ARBA" id="ARBA00022801"/>
    </source>
</evidence>
<proteinExistence type="inferred from homology"/>
<dbReference type="Gene3D" id="1.10.150.240">
    <property type="entry name" value="Putative phosphatase, domain 2"/>
    <property type="match status" value="1"/>
</dbReference>
<name>A0A2L0EKM7_SORCE</name>
<dbReference type="PROSITE" id="PS51318">
    <property type="entry name" value="TAT"/>
    <property type="match status" value="1"/>
</dbReference>
<keyword evidence="2" id="KW-0378">Hydrolase</keyword>
<dbReference type="NCBIfam" id="TIGR01493">
    <property type="entry name" value="HAD-SF-IA-v2"/>
    <property type="match status" value="1"/>
</dbReference>
<dbReference type="InterPro" id="IPR006311">
    <property type="entry name" value="TAT_signal"/>
</dbReference>
<dbReference type="InterPro" id="IPR006439">
    <property type="entry name" value="HAD-SF_hydro_IA"/>
</dbReference>
<organism evidence="3 4">
    <name type="scientific">Sorangium cellulosum</name>
    <name type="common">Polyangium cellulosum</name>
    <dbReference type="NCBI Taxonomy" id="56"/>
    <lineage>
        <taxon>Bacteria</taxon>
        <taxon>Pseudomonadati</taxon>
        <taxon>Myxococcota</taxon>
        <taxon>Polyangia</taxon>
        <taxon>Polyangiales</taxon>
        <taxon>Polyangiaceae</taxon>
        <taxon>Sorangium</taxon>
    </lineage>
</organism>
<comment type="similarity">
    <text evidence="1">Belongs to the HAD-like hydrolase superfamily. S-2-haloalkanoic acid dehalogenase family.</text>
</comment>
<accession>A0A2L0EKM7</accession>
<dbReference type="AlphaFoldDB" id="A0A2L0EKM7"/>
<dbReference type="NCBIfam" id="TIGR01428">
    <property type="entry name" value="HAD_type_II"/>
    <property type="match status" value="1"/>
</dbReference>
<dbReference type="Gene3D" id="3.40.50.1000">
    <property type="entry name" value="HAD superfamily/HAD-like"/>
    <property type="match status" value="1"/>
</dbReference>
<dbReference type="SUPFAM" id="SSF56784">
    <property type="entry name" value="HAD-like"/>
    <property type="match status" value="1"/>
</dbReference>
<evidence type="ECO:0000313" key="3">
    <source>
        <dbReference type="EMBL" id="AUX39857.1"/>
    </source>
</evidence>